<evidence type="ECO:0000256" key="2">
    <source>
        <dbReference type="SAM" id="MobiDB-lite"/>
    </source>
</evidence>
<protein>
    <recommendedName>
        <fullName evidence="7">Fungal STAND N-terminal Goodbye domain-containing protein</fullName>
    </recommendedName>
</protein>
<keyword evidence="1" id="KW-0677">Repeat</keyword>
<feature type="region of interest" description="Disordered" evidence="2">
    <location>
        <begin position="1124"/>
        <end position="1152"/>
    </location>
</feature>
<sequence length="1298" mass="148236">MARLPGSSPDDKLTVLWRSACEEYARETGTAIVDEAFPRIFNPEDLSRQLDAENGRFQDFRTKKSSLFHAIQMVLSPFENWGDVITDAVSASFPPASCIMGAMMLLIRGARKVSESFDMLTDLFYKLGNFSLRLESYKGVPLSEGMRTIIVKVLVNVFRVCAASQKLLNRGSLRTRVTKWAKNVFVDDTSISSLLGELEELTSQEHKMVSAHGLALTNQALRNTAKLLQRDDERNDRERLDKLKKALDPVSASGQVFSSINESRMPGSGSWVEERIRSWWQGSESLLWIHGGPGVGKSYMASKIINDLAKAETSAGFPPIVASFFIKNNDVDLRSLNKALRTLAWQVAVRQSSFAAHAEEYCLKEDIANSYDVWRKLLLEYFSKFSPDVGPCCFVIDGIDEADPEEQEILFSLLESTHSAEDETAPVRVIFLGRDSIRGVLEEHNLDWIPEIEINNNQNKDDLHRYVSQKLQKTKLFRDASDFQDEVIREICAQAEGLWEWANLVIKSVTRCRTKEQIRKVIRTIPRGISAMLHAELQRLGKELSVLDATLNDLADELSDKEGASEKVTATRTQQLSILLTIVTKARKPFSVDQLGYILEILLDEEVLNLEDDLHKVYSSLFSLRPAGSFYEFFSKSVAVGPIHVDLDQAEALFLYVLLHTLSKRRTEPMTEKLWHLNQYAQKFLPMHLSNANPETATNREDIARLFETLFTEEFTFNPVQIAEIQCLEKTPIWHARVAQAMLHHHAYSAALEQFQSSLDKNNETPILSEPAIAIIHRDMARSCTEVGKYKEALEHSSLAESLQEEDSGNIGDKVGKLLNLAQVEYYAKLTDKAIATLEEAWKVFAGQEVTYRDYYSYTAFFSSFFEFHQPHRIRPAFDFALTDLRGMQSTENEMDDFIARLLDIFTLPRMLYRVFQCLLMDDDRKYIDLLVSINTWLDSNPFRRVNRPAEAKYYLGSLMFEYGLFNQGIRVWYELNFLTPGEYDLWSREAQPRSRSRLAGVCLYHPDIPSYEEAPLLLDESDESGDICLFVSSWLRDHDDAANARVALRGRVKSFTKQFPNDRDFIDDISLIGLFNTFLIATDCDEDLNEALYLLKVGYEEIKKRNKEHLRLETAAVAQDHKAISGQHGDSENASQLPSADGETQETTEEVPEDQIYHILDDISECAHCKCDFYSICHWYFCRSCPLMKLCRRCYRDMQSTISNADTASHFQGICDPRHEFFYSGPPLRPDECVPEGLMVLQSPDGEKQTINIGEWKEKLSEKWETADFVFEGGLSSWCMQVLPEPQRSRWATFFKT</sequence>
<dbReference type="InterPro" id="IPR056884">
    <property type="entry name" value="NPHP3-like_N"/>
</dbReference>
<dbReference type="PANTHER" id="PTHR10039">
    <property type="entry name" value="AMELOGENIN"/>
    <property type="match status" value="1"/>
</dbReference>
<dbReference type="OrthoDB" id="448455at2759"/>
<dbReference type="InterPro" id="IPR027417">
    <property type="entry name" value="P-loop_NTPase"/>
</dbReference>
<evidence type="ECO:0000256" key="1">
    <source>
        <dbReference type="ARBA" id="ARBA00022737"/>
    </source>
</evidence>
<dbReference type="Gene3D" id="1.25.40.10">
    <property type="entry name" value="Tetratricopeptide repeat domain"/>
    <property type="match status" value="1"/>
</dbReference>
<evidence type="ECO:0008006" key="7">
    <source>
        <dbReference type="Google" id="ProtNLM"/>
    </source>
</evidence>
<dbReference type="SUPFAM" id="SSF52540">
    <property type="entry name" value="P-loop containing nucleoside triphosphate hydrolases"/>
    <property type="match status" value="1"/>
</dbReference>
<dbReference type="InterPro" id="IPR031350">
    <property type="entry name" value="Goodbye_dom"/>
</dbReference>
<dbReference type="PANTHER" id="PTHR10039:SF17">
    <property type="entry name" value="FUNGAL STAND N-TERMINAL GOODBYE DOMAIN-CONTAINING PROTEIN-RELATED"/>
    <property type="match status" value="1"/>
</dbReference>
<dbReference type="Pfam" id="PF24883">
    <property type="entry name" value="NPHP3_N"/>
    <property type="match status" value="1"/>
</dbReference>
<feature type="domain" description="Fungal STAND N-terminal Goodbye" evidence="3">
    <location>
        <begin position="17"/>
        <end position="137"/>
    </location>
</feature>
<dbReference type="RefSeq" id="XP_040732833.1">
    <property type="nucleotide sequence ID" value="XM_040876683.1"/>
</dbReference>
<gene>
    <name evidence="5" type="ORF">BHQ10_004329</name>
</gene>
<evidence type="ECO:0000259" key="3">
    <source>
        <dbReference type="Pfam" id="PF17109"/>
    </source>
</evidence>
<dbReference type="Proteomes" id="UP000249363">
    <property type="component" value="Unassembled WGS sequence"/>
</dbReference>
<evidence type="ECO:0000259" key="4">
    <source>
        <dbReference type="Pfam" id="PF24883"/>
    </source>
</evidence>
<dbReference type="SUPFAM" id="SSF48452">
    <property type="entry name" value="TPR-like"/>
    <property type="match status" value="1"/>
</dbReference>
<reference evidence="5 6" key="1">
    <citation type="journal article" date="2017" name="Biotechnol. Biofuels">
        <title>Differential beta-glucosidase expression as a function of carbon source availability in Talaromyces amestolkiae: a genomic and proteomic approach.</title>
        <authorList>
            <person name="de Eugenio L.I."/>
            <person name="Mendez-Liter J.A."/>
            <person name="Nieto-Dominguez M."/>
            <person name="Alonso L."/>
            <person name="Gil-Munoz J."/>
            <person name="Barriuso J."/>
            <person name="Prieto A."/>
            <person name="Martinez M.J."/>
        </authorList>
    </citation>
    <scope>NUCLEOTIDE SEQUENCE [LARGE SCALE GENOMIC DNA]</scope>
    <source>
        <strain evidence="5 6">CIB</strain>
    </source>
</reference>
<dbReference type="EMBL" id="MIKG01000007">
    <property type="protein sequence ID" value="RAO68317.1"/>
    <property type="molecule type" value="Genomic_DNA"/>
</dbReference>
<dbReference type="InterPro" id="IPR011990">
    <property type="entry name" value="TPR-like_helical_dom_sf"/>
</dbReference>
<evidence type="ECO:0000313" key="5">
    <source>
        <dbReference type="EMBL" id="RAO68317.1"/>
    </source>
</evidence>
<dbReference type="Pfam" id="PF17109">
    <property type="entry name" value="Goodbye"/>
    <property type="match status" value="1"/>
</dbReference>
<proteinExistence type="predicted"/>
<keyword evidence="6" id="KW-1185">Reference proteome</keyword>
<dbReference type="Gene3D" id="3.40.50.300">
    <property type="entry name" value="P-loop containing nucleotide triphosphate hydrolases"/>
    <property type="match status" value="1"/>
</dbReference>
<evidence type="ECO:0000313" key="6">
    <source>
        <dbReference type="Proteomes" id="UP000249363"/>
    </source>
</evidence>
<organism evidence="5 6">
    <name type="scientific">Talaromyces amestolkiae</name>
    <dbReference type="NCBI Taxonomy" id="1196081"/>
    <lineage>
        <taxon>Eukaryota</taxon>
        <taxon>Fungi</taxon>
        <taxon>Dikarya</taxon>
        <taxon>Ascomycota</taxon>
        <taxon>Pezizomycotina</taxon>
        <taxon>Eurotiomycetes</taxon>
        <taxon>Eurotiomycetidae</taxon>
        <taxon>Eurotiales</taxon>
        <taxon>Trichocomaceae</taxon>
        <taxon>Talaromyces</taxon>
        <taxon>Talaromyces sect. Talaromyces</taxon>
    </lineage>
</organism>
<name>A0A364KXN8_TALAM</name>
<accession>A0A364KXN8</accession>
<feature type="domain" description="Nephrocystin 3-like N-terminal" evidence="4">
    <location>
        <begin position="268"/>
        <end position="434"/>
    </location>
</feature>
<dbReference type="GeneID" id="63793545"/>
<comment type="caution">
    <text evidence="5">The sequence shown here is derived from an EMBL/GenBank/DDBJ whole genome shotgun (WGS) entry which is preliminary data.</text>
</comment>